<keyword evidence="1" id="KW-0614">Plasmid</keyword>
<proteinExistence type="predicted"/>
<gene>
    <name evidence="1" type="ORF">CJU94_35320</name>
</gene>
<evidence type="ECO:0008006" key="3">
    <source>
        <dbReference type="Google" id="ProtNLM"/>
    </source>
</evidence>
<keyword evidence="2" id="KW-1185">Reference proteome</keyword>
<name>A0A248VWM5_9BURK</name>
<dbReference type="Proteomes" id="UP000215158">
    <property type="component" value="Plasmid pBN1"/>
</dbReference>
<dbReference type="KEGG" id="parb:CJU94_35320"/>
<reference evidence="1 2" key="1">
    <citation type="submission" date="2017-08" db="EMBL/GenBank/DDBJ databases">
        <title>Identification and genetic characteristics of simultaneous BTEX- and naphthalene-degrading Paraburkholderia sp. BN5 isolated from petroleum-contaminated soil.</title>
        <authorList>
            <person name="Lee Y."/>
            <person name="Jeon C.O."/>
        </authorList>
    </citation>
    <scope>NUCLEOTIDE SEQUENCE [LARGE SCALE GENOMIC DNA]</scope>
    <source>
        <strain evidence="1 2">BN5</strain>
        <plasmid evidence="1 2">pBN1</plasmid>
    </source>
</reference>
<geneLocation type="plasmid" evidence="1 2">
    <name>pBN1</name>
</geneLocation>
<sequence>MIPMRITFIIACASLCASYIVVPVSYTEYGDRKNVSKETIDRIVIGVTTKEDVRLALGEPDFISMDEACLGYSWSKVKLLWMAAAGYNATGGAIARDYRLTIPFDEKNVVVEKQFTARSSSQ</sequence>
<dbReference type="AlphaFoldDB" id="A0A248VWM5"/>
<dbReference type="EMBL" id="CP022991">
    <property type="protein sequence ID" value="ASW03446.1"/>
    <property type="molecule type" value="Genomic_DNA"/>
</dbReference>
<organism evidence="1 2">
    <name type="scientific">Paraburkholderia aromaticivorans</name>
    <dbReference type="NCBI Taxonomy" id="2026199"/>
    <lineage>
        <taxon>Bacteria</taxon>
        <taxon>Pseudomonadati</taxon>
        <taxon>Pseudomonadota</taxon>
        <taxon>Betaproteobacteria</taxon>
        <taxon>Burkholderiales</taxon>
        <taxon>Burkholderiaceae</taxon>
        <taxon>Paraburkholderia</taxon>
    </lineage>
</organism>
<accession>A0A248VWM5</accession>
<evidence type="ECO:0000313" key="1">
    <source>
        <dbReference type="EMBL" id="ASW03446.1"/>
    </source>
</evidence>
<evidence type="ECO:0000313" key="2">
    <source>
        <dbReference type="Proteomes" id="UP000215158"/>
    </source>
</evidence>
<protein>
    <recommendedName>
        <fullName evidence="3">Lipoprotein SmpA/OmlA domain-containing protein</fullName>
    </recommendedName>
</protein>